<evidence type="ECO:0000313" key="2">
    <source>
        <dbReference type="EMBL" id="EJT52456.1"/>
    </source>
</evidence>
<dbReference type="SUPFAM" id="SSF54637">
    <property type="entry name" value="Thioesterase/thiol ester dehydrase-isomerase"/>
    <property type="match status" value="1"/>
</dbReference>
<evidence type="ECO:0000313" key="3">
    <source>
        <dbReference type="Proteomes" id="UP000002748"/>
    </source>
</evidence>
<dbReference type="OrthoDB" id="2592105at2759"/>
<organism evidence="2 3">
    <name type="scientific">Trichosporon asahii var. asahii (strain ATCC 90039 / CBS 2479 / JCM 2466 / KCTC 7840 / NBRC 103889/ NCYC 2677 / UAMH 7654)</name>
    <name type="common">Yeast</name>
    <dbReference type="NCBI Taxonomy" id="1186058"/>
    <lineage>
        <taxon>Eukaryota</taxon>
        <taxon>Fungi</taxon>
        <taxon>Dikarya</taxon>
        <taxon>Basidiomycota</taxon>
        <taxon>Agaricomycotina</taxon>
        <taxon>Tremellomycetes</taxon>
        <taxon>Trichosporonales</taxon>
        <taxon>Trichosporonaceae</taxon>
        <taxon>Trichosporon</taxon>
    </lineage>
</organism>
<dbReference type="Proteomes" id="UP000002748">
    <property type="component" value="Unassembled WGS sequence"/>
</dbReference>
<dbReference type="HOGENOM" id="CLU_2016827_0_0_1"/>
<accession>J5TS18</accession>
<feature type="compositionally biased region" description="Basic and acidic residues" evidence="1">
    <location>
        <begin position="1"/>
        <end position="11"/>
    </location>
</feature>
<dbReference type="VEuPathDB" id="FungiDB:A1Q1_03972"/>
<reference evidence="2 3" key="1">
    <citation type="journal article" date="2012" name="Eukaryot. Cell">
        <title>Draft genome sequence of CBS 2479, the standard type strain of Trichosporon asahii.</title>
        <authorList>
            <person name="Yang R.Y."/>
            <person name="Li H.T."/>
            <person name="Zhu H."/>
            <person name="Zhou G.P."/>
            <person name="Wang M."/>
            <person name="Wang L."/>
        </authorList>
    </citation>
    <scope>NUCLEOTIDE SEQUENCE [LARGE SCALE GENOMIC DNA]</scope>
    <source>
        <strain evidence="3">ATCC 90039 / CBS 2479 / JCM 2466 / KCTC 7840 / NCYC 2677 / UAMH 7654</strain>
    </source>
</reference>
<evidence type="ECO:0008006" key="4">
    <source>
        <dbReference type="Google" id="ProtNLM"/>
    </source>
</evidence>
<feature type="region of interest" description="Disordered" evidence="1">
    <location>
        <begin position="1"/>
        <end position="31"/>
    </location>
</feature>
<dbReference type="KEGG" id="tasa:A1Q1_03972"/>
<protein>
    <recommendedName>
        <fullName evidence="4">Thioesterase domain-containing protein</fullName>
    </recommendedName>
</protein>
<dbReference type="GeneID" id="25987485"/>
<comment type="caution">
    <text evidence="2">The sequence shown here is derived from an EMBL/GenBank/DDBJ whole genome shotgun (WGS) entry which is preliminary data.</text>
</comment>
<dbReference type="AlphaFoldDB" id="J5TS18"/>
<evidence type="ECO:0000256" key="1">
    <source>
        <dbReference type="SAM" id="MobiDB-lite"/>
    </source>
</evidence>
<gene>
    <name evidence="2" type="ORF">A1Q1_03972</name>
</gene>
<proteinExistence type="predicted"/>
<dbReference type="RefSeq" id="XP_014183823.1">
    <property type="nucleotide sequence ID" value="XM_014328348.1"/>
</dbReference>
<sequence>MSDSERPDADRMAYTITPGREPATDFDTSEVQRRLRRMPFAGEIMAPHVRAVEQDPLPPINEKGFRECEGWVAVYEAVVQESWINGMGGLHGGAAAWLVDMITGASFARLRVPPGKGQGPSISIDMNYYNAAPA</sequence>
<name>J5TS18_TRIAS</name>
<dbReference type="Gene3D" id="3.10.129.10">
    <property type="entry name" value="Hotdog Thioesterase"/>
    <property type="match status" value="1"/>
</dbReference>
<dbReference type="InterPro" id="IPR029069">
    <property type="entry name" value="HotDog_dom_sf"/>
</dbReference>
<dbReference type="EMBL" id="ALBS01000025">
    <property type="protein sequence ID" value="EJT52456.1"/>
    <property type="molecule type" value="Genomic_DNA"/>
</dbReference>